<dbReference type="InterPro" id="IPR001680">
    <property type="entry name" value="WD40_rpt"/>
</dbReference>
<dbReference type="Gene3D" id="2.130.10.10">
    <property type="entry name" value="YVTN repeat-like/Quinoprotein amine dehydrogenase"/>
    <property type="match status" value="3"/>
</dbReference>
<dbReference type="OrthoDB" id="2632600at2759"/>
<gene>
    <name evidence="4" type="ORF">PAXINDRAFT_49128</name>
</gene>
<accession>A0A0C9TXV2</accession>
<dbReference type="InterPro" id="IPR015943">
    <property type="entry name" value="WD40/YVTN_repeat-like_dom_sf"/>
</dbReference>
<dbReference type="HOGENOM" id="CLU_000288_57_33_1"/>
<dbReference type="InterPro" id="IPR019775">
    <property type="entry name" value="WD40_repeat_CS"/>
</dbReference>
<evidence type="ECO:0000313" key="5">
    <source>
        <dbReference type="Proteomes" id="UP000053647"/>
    </source>
</evidence>
<reference evidence="5" key="2">
    <citation type="submission" date="2015-01" db="EMBL/GenBank/DDBJ databases">
        <title>Evolutionary Origins and Diversification of the Mycorrhizal Mutualists.</title>
        <authorList>
            <consortium name="DOE Joint Genome Institute"/>
            <consortium name="Mycorrhizal Genomics Consortium"/>
            <person name="Kohler A."/>
            <person name="Kuo A."/>
            <person name="Nagy L.G."/>
            <person name="Floudas D."/>
            <person name="Copeland A."/>
            <person name="Barry K.W."/>
            <person name="Cichocki N."/>
            <person name="Veneault-Fourrey C."/>
            <person name="LaButti K."/>
            <person name="Lindquist E.A."/>
            <person name="Lipzen A."/>
            <person name="Lundell T."/>
            <person name="Morin E."/>
            <person name="Murat C."/>
            <person name="Riley R."/>
            <person name="Ohm R."/>
            <person name="Sun H."/>
            <person name="Tunlid A."/>
            <person name="Henrissat B."/>
            <person name="Grigoriev I.V."/>
            <person name="Hibbett D.S."/>
            <person name="Martin F."/>
        </authorList>
    </citation>
    <scope>NUCLEOTIDE SEQUENCE [LARGE SCALE GENOMIC DNA]</scope>
    <source>
        <strain evidence="5">ATCC 200175</strain>
    </source>
</reference>
<evidence type="ECO:0000256" key="2">
    <source>
        <dbReference type="ARBA" id="ARBA00022737"/>
    </source>
</evidence>
<proteinExistence type="predicted"/>
<dbReference type="PROSITE" id="PS00678">
    <property type="entry name" value="WD_REPEATS_1"/>
    <property type="match status" value="1"/>
</dbReference>
<dbReference type="PANTHER" id="PTHR19879">
    <property type="entry name" value="TRANSCRIPTION INITIATION FACTOR TFIID"/>
    <property type="match status" value="1"/>
</dbReference>
<feature type="repeat" description="WD" evidence="3">
    <location>
        <begin position="225"/>
        <end position="258"/>
    </location>
</feature>
<dbReference type="AlphaFoldDB" id="A0A0C9TXV2"/>
<dbReference type="Proteomes" id="UP000053647">
    <property type="component" value="Unassembled WGS sequence"/>
</dbReference>
<feature type="non-terminal residue" evidence="4">
    <location>
        <position position="258"/>
    </location>
</feature>
<dbReference type="SMART" id="SM00320">
    <property type="entry name" value="WD40"/>
    <property type="match status" value="6"/>
</dbReference>
<dbReference type="CDD" id="cd00200">
    <property type="entry name" value="WD40"/>
    <property type="match status" value="1"/>
</dbReference>
<dbReference type="PROSITE" id="PS50082">
    <property type="entry name" value="WD_REPEATS_2"/>
    <property type="match status" value="3"/>
</dbReference>
<sequence>VSSQNANHRVPVQVFHGHEDRVICTSFYPDENKVVSCSDDGTLRIWDRKTGEEQVLSGHSRWVWGVDVSRDGKMVVSGGEDGPVRIWNGESGETMQVFEGHERWCHGSVFCARYSPNGNRIASAGENIQIWDAQTGNGILSIRNSSVFSLVWTADDTHVIGGGYRGITMWSSYTGEQLRTWKAYDTDHGVTTLSLSPSGAHLATANSDKKTAFVFDVSTGEQVAAFEHGKNIFGIAYSPSGKFIATGCNDMTVYVWEA</sequence>
<protein>
    <recommendedName>
        <fullName evidence="6">WD40 repeat-like protein</fullName>
    </recommendedName>
</protein>
<dbReference type="InterPro" id="IPR020472">
    <property type="entry name" value="WD40_PAC1"/>
</dbReference>
<evidence type="ECO:0000313" key="4">
    <source>
        <dbReference type="EMBL" id="KIJ12447.1"/>
    </source>
</evidence>
<organism evidence="4 5">
    <name type="scientific">Paxillus involutus ATCC 200175</name>
    <dbReference type="NCBI Taxonomy" id="664439"/>
    <lineage>
        <taxon>Eukaryota</taxon>
        <taxon>Fungi</taxon>
        <taxon>Dikarya</taxon>
        <taxon>Basidiomycota</taxon>
        <taxon>Agaricomycotina</taxon>
        <taxon>Agaricomycetes</taxon>
        <taxon>Agaricomycetidae</taxon>
        <taxon>Boletales</taxon>
        <taxon>Paxilineae</taxon>
        <taxon>Paxillaceae</taxon>
        <taxon>Paxillus</taxon>
    </lineage>
</organism>
<keyword evidence="5" id="KW-1185">Reference proteome</keyword>
<dbReference type="SUPFAM" id="SSF50978">
    <property type="entry name" value="WD40 repeat-like"/>
    <property type="match status" value="1"/>
</dbReference>
<keyword evidence="1 3" id="KW-0853">WD repeat</keyword>
<dbReference type="Pfam" id="PF00400">
    <property type="entry name" value="WD40"/>
    <property type="match status" value="5"/>
</dbReference>
<evidence type="ECO:0000256" key="1">
    <source>
        <dbReference type="ARBA" id="ARBA00022574"/>
    </source>
</evidence>
<dbReference type="InterPro" id="IPR036322">
    <property type="entry name" value="WD40_repeat_dom_sf"/>
</dbReference>
<evidence type="ECO:0008006" key="6">
    <source>
        <dbReference type="Google" id="ProtNLM"/>
    </source>
</evidence>
<feature type="repeat" description="WD" evidence="3">
    <location>
        <begin position="56"/>
        <end position="97"/>
    </location>
</feature>
<dbReference type="PANTHER" id="PTHR19879:SF9">
    <property type="entry name" value="TRANSCRIPTION INITIATION FACTOR TFIID SUBUNIT 5"/>
    <property type="match status" value="1"/>
</dbReference>
<feature type="repeat" description="WD" evidence="3">
    <location>
        <begin position="15"/>
        <end position="56"/>
    </location>
</feature>
<feature type="non-terminal residue" evidence="4">
    <location>
        <position position="1"/>
    </location>
</feature>
<keyword evidence="2" id="KW-0677">Repeat</keyword>
<evidence type="ECO:0000256" key="3">
    <source>
        <dbReference type="PROSITE-ProRule" id="PRU00221"/>
    </source>
</evidence>
<dbReference type="EMBL" id="KN819364">
    <property type="protein sequence ID" value="KIJ12447.1"/>
    <property type="molecule type" value="Genomic_DNA"/>
</dbReference>
<dbReference type="PROSITE" id="PS50294">
    <property type="entry name" value="WD_REPEATS_REGION"/>
    <property type="match status" value="3"/>
</dbReference>
<reference evidence="4 5" key="1">
    <citation type="submission" date="2014-06" db="EMBL/GenBank/DDBJ databases">
        <authorList>
            <consortium name="DOE Joint Genome Institute"/>
            <person name="Kuo A."/>
            <person name="Kohler A."/>
            <person name="Nagy L.G."/>
            <person name="Floudas D."/>
            <person name="Copeland A."/>
            <person name="Barry K.W."/>
            <person name="Cichocki N."/>
            <person name="Veneault-Fourrey C."/>
            <person name="LaButti K."/>
            <person name="Lindquist E.A."/>
            <person name="Lipzen A."/>
            <person name="Lundell T."/>
            <person name="Morin E."/>
            <person name="Murat C."/>
            <person name="Sun H."/>
            <person name="Tunlid A."/>
            <person name="Henrissat B."/>
            <person name="Grigoriev I.V."/>
            <person name="Hibbett D.S."/>
            <person name="Martin F."/>
            <person name="Nordberg H.P."/>
            <person name="Cantor M.N."/>
            <person name="Hua S.X."/>
        </authorList>
    </citation>
    <scope>NUCLEOTIDE SEQUENCE [LARGE SCALE GENOMIC DNA]</scope>
    <source>
        <strain evidence="4 5">ATCC 200175</strain>
    </source>
</reference>
<dbReference type="PRINTS" id="PR00320">
    <property type="entry name" value="GPROTEINBRPT"/>
</dbReference>
<name>A0A0C9TXV2_PAXIN</name>